<dbReference type="PROSITE" id="PS51833">
    <property type="entry name" value="HDOD"/>
    <property type="match status" value="1"/>
</dbReference>
<dbReference type="CDD" id="cd00077">
    <property type="entry name" value="HDc"/>
    <property type="match status" value="1"/>
</dbReference>
<name>A0AAU8GU47_9BACT</name>
<dbReference type="InterPro" id="IPR006675">
    <property type="entry name" value="HDIG_dom"/>
</dbReference>
<feature type="domain" description="HDOD" evidence="1">
    <location>
        <begin position="16"/>
        <end position="208"/>
    </location>
</feature>
<dbReference type="SUPFAM" id="SSF109604">
    <property type="entry name" value="HD-domain/PDEase-like"/>
    <property type="match status" value="1"/>
</dbReference>
<dbReference type="PANTHER" id="PTHR33525">
    <property type="match status" value="1"/>
</dbReference>
<organism evidence="2">
    <name type="scientific">Thermodesulfovibrio autotrophicus</name>
    <dbReference type="NCBI Taxonomy" id="3118333"/>
    <lineage>
        <taxon>Bacteria</taxon>
        <taxon>Pseudomonadati</taxon>
        <taxon>Nitrospirota</taxon>
        <taxon>Thermodesulfovibrionia</taxon>
        <taxon>Thermodesulfovibrionales</taxon>
        <taxon>Thermodesulfovibrionaceae</taxon>
        <taxon>Thermodesulfovibrio</taxon>
    </lineage>
</organism>
<dbReference type="Gene3D" id="1.10.3210.10">
    <property type="entry name" value="Hypothetical protein af1432"/>
    <property type="match status" value="1"/>
</dbReference>
<dbReference type="SMART" id="SM00471">
    <property type="entry name" value="HDc"/>
    <property type="match status" value="1"/>
</dbReference>
<evidence type="ECO:0000259" key="1">
    <source>
        <dbReference type="PROSITE" id="PS51833"/>
    </source>
</evidence>
<dbReference type="Pfam" id="PF08668">
    <property type="entry name" value="HDOD"/>
    <property type="match status" value="1"/>
</dbReference>
<dbReference type="NCBIfam" id="TIGR00277">
    <property type="entry name" value="HDIG"/>
    <property type="match status" value="1"/>
</dbReference>
<gene>
    <name evidence="2" type="ORF">V4D30_06140</name>
</gene>
<protein>
    <submittedName>
        <fullName evidence="2">HDOD domain-containing protein</fullName>
    </submittedName>
</protein>
<dbReference type="EMBL" id="CP144373">
    <property type="protein sequence ID" value="XCH45913.1"/>
    <property type="molecule type" value="Genomic_DNA"/>
</dbReference>
<proteinExistence type="predicted"/>
<accession>A0AAU8GU47</accession>
<dbReference type="RefSeq" id="WP_353683455.1">
    <property type="nucleotide sequence ID" value="NZ_CP144373.1"/>
</dbReference>
<dbReference type="InterPro" id="IPR013976">
    <property type="entry name" value="HDOD"/>
</dbReference>
<dbReference type="InterPro" id="IPR052340">
    <property type="entry name" value="RNase_Y/CdgJ"/>
</dbReference>
<dbReference type="PANTHER" id="PTHR33525:SF3">
    <property type="entry name" value="RIBONUCLEASE Y"/>
    <property type="match status" value="1"/>
</dbReference>
<evidence type="ECO:0000313" key="2">
    <source>
        <dbReference type="EMBL" id="XCH45913.1"/>
    </source>
</evidence>
<dbReference type="AlphaFoldDB" id="A0AAU8GU47"/>
<dbReference type="InterPro" id="IPR003607">
    <property type="entry name" value="HD/PDEase_dom"/>
</dbReference>
<sequence length="279" mass="31945">MQEEIIERIILKTVDIPSLPPIAMKVMSLIHDDYASLKTLEEIISRDQGFATRLLRIANSPYYGRDRKIEDIPQAILLIGFETLKSLVIATSLKDLHRNFGVFEQRLWEHALGVALCSSLLAMVTHMVTSDEALVCGLIHDVGKTVINNAMPEMYIQIYERMYKENRPVIEIEDEILGFNHAVIGSLIAKKWRLPEKLEMVITYHHTYPYPDYEDQAFADICNIVRVADQICLNLGIGLKEPFTTQIDFESLGMTKDAINELIGLFKIKFEQQKDYLLS</sequence>
<reference evidence="2" key="1">
    <citation type="submission" date="2024-01" db="EMBL/GenBank/DDBJ databases">
        <title>The first autotrophic representatives of the genus Thermodesulfovibrio.</title>
        <authorList>
            <person name="Maltseva A.I."/>
            <person name="Elcheninov A.G."/>
            <person name="Kublanov I.V."/>
            <person name="Lebedinsky A.V."/>
            <person name="Frolov E.N."/>
        </authorList>
    </citation>
    <scope>NUCLEOTIDE SEQUENCE</scope>
    <source>
        <strain evidence="2">3907-1M</strain>
    </source>
</reference>
<dbReference type="KEGG" id="taut:V4D30_06140"/>